<feature type="transmembrane region" description="Helical" evidence="1">
    <location>
        <begin position="40"/>
        <end position="59"/>
    </location>
</feature>
<gene>
    <name evidence="2" type="ORF">ACFO0K_15025</name>
</gene>
<proteinExistence type="predicted"/>
<evidence type="ECO:0000313" key="3">
    <source>
        <dbReference type="Proteomes" id="UP001595965"/>
    </source>
</evidence>
<reference evidence="3" key="1">
    <citation type="journal article" date="2019" name="Int. J. Syst. Evol. Microbiol.">
        <title>The Global Catalogue of Microorganisms (GCM) 10K type strain sequencing project: providing services to taxonomists for standard genome sequencing and annotation.</title>
        <authorList>
            <consortium name="The Broad Institute Genomics Platform"/>
            <consortium name="The Broad Institute Genome Sequencing Center for Infectious Disease"/>
            <person name="Wu L."/>
            <person name="Ma J."/>
        </authorList>
    </citation>
    <scope>NUCLEOTIDE SEQUENCE [LARGE SCALE GENOMIC DNA]</scope>
    <source>
        <strain evidence="3">CGMCC 1.12125</strain>
    </source>
</reference>
<keyword evidence="1" id="KW-1133">Transmembrane helix</keyword>
<keyword evidence="1" id="KW-0812">Transmembrane</keyword>
<accession>A0ABV8Y2B8</accession>
<keyword evidence="3" id="KW-1185">Reference proteome</keyword>
<name>A0ABV8Y2B8_9MICC</name>
<evidence type="ECO:0008006" key="4">
    <source>
        <dbReference type="Google" id="ProtNLM"/>
    </source>
</evidence>
<comment type="caution">
    <text evidence="2">The sequence shown here is derived from an EMBL/GenBank/DDBJ whole genome shotgun (WGS) entry which is preliminary data.</text>
</comment>
<organism evidence="2 3">
    <name type="scientific">Citricoccus alkalitolerans</name>
    <dbReference type="NCBI Taxonomy" id="246603"/>
    <lineage>
        <taxon>Bacteria</taxon>
        <taxon>Bacillati</taxon>
        <taxon>Actinomycetota</taxon>
        <taxon>Actinomycetes</taxon>
        <taxon>Micrococcales</taxon>
        <taxon>Micrococcaceae</taxon>
        <taxon>Citricoccus</taxon>
    </lineage>
</organism>
<dbReference type="RefSeq" id="WP_344231117.1">
    <property type="nucleotide sequence ID" value="NZ_BAAALH010000003.1"/>
</dbReference>
<protein>
    <recommendedName>
        <fullName evidence="4">Integral membrane protein</fullName>
    </recommendedName>
</protein>
<keyword evidence="1" id="KW-0472">Membrane</keyword>
<dbReference type="Proteomes" id="UP001595965">
    <property type="component" value="Unassembled WGS sequence"/>
</dbReference>
<dbReference type="EMBL" id="JBHSEN010000003">
    <property type="protein sequence ID" value="MFC4430982.1"/>
    <property type="molecule type" value="Genomic_DNA"/>
</dbReference>
<sequence>MILLRTLVTAAAGAYAANCALGISVLVRWIDTSNIRWVHHGAYLVTVTATAAAALACAARRSSAVFALTPVTVPLFLLQRHGARPVHRHTRDALTAGPCYAAGLMVAWR</sequence>
<evidence type="ECO:0000256" key="1">
    <source>
        <dbReference type="SAM" id="Phobius"/>
    </source>
</evidence>
<evidence type="ECO:0000313" key="2">
    <source>
        <dbReference type="EMBL" id="MFC4430982.1"/>
    </source>
</evidence>